<feature type="active site" evidence="9">
    <location>
        <position position="113"/>
    </location>
</feature>
<dbReference type="InterPro" id="IPR013747">
    <property type="entry name" value="ACP_syn_III_C"/>
</dbReference>
<gene>
    <name evidence="9" type="primary">fabH</name>
    <name evidence="12" type="ORF">M4V62_11925</name>
</gene>
<comment type="similarity">
    <text evidence="1 9">Belongs to the thiolase-like superfamily. FabH family.</text>
</comment>
<keyword evidence="13" id="KW-1185">Reference proteome</keyword>
<comment type="function">
    <text evidence="9">Catalyzes the condensation reaction of fatty acid synthesis by the addition to an acyl acceptor of two carbons from malonyl-ACP. Catalyzes the first condensation reaction which initiates fatty acid synthesis and may therefore play a role in governing the total rate of fatty acid production. Possesses both acetoacetyl-ACP synthase and acetyl transacylase activities. Its substrate specificity determines the biosynthesis of branched-chain and/or straight-chain of fatty acids.</text>
</comment>
<dbReference type="EC" id="2.3.1.180" evidence="9"/>
<keyword evidence="5 9" id="KW-0276">Fatty acid metabolism</keyword>
<evidence type="ECO:0000256" key="1">
    <source>
        <dbReference type="ARBA" id="ARBA00008642"/>
    </source>
</evidence>
<evidence type="ECO:0000256" key="5">
    <source>
        <dbReference type="ARBA" id="ARBA00022832"/>
    </source>
</evidence>
<accession>A0ABY4Q5K7</accession>
<evidence type="ECO:0000313" key="12">
    <source>
        <dbReference type="EMBL" id="UQT61478.1"/>
    </source>
</evidence>
<keyword evidence="2 9" id="KW-0963">Cytoplasm</keyword>
<evidence type="ECO:0000256" key="2">
    <source>
        <dbReference type="ARBA" id="ARBA00022490"/>
    </source>
</evidence>
<dbReference type="EMBL" id="CP097289">
    <property type="protein sequence ID" value="UQT61478.1"/>
    <property type="molecule type" value="Genomic_DNA"/>
</dbReference>
<feature type="domain" description="Beta-ketoacyl-[acyl-carrier-protein] synthase III N-terminal" evidence="11">
    <location>
        <begin position="107"/>
        <end position="185"/>
    </location>
</feature>
<comment type="pathway">
    <text evidence="9">Lipid metabolism; fatty acid biosynthesis.</text>
</comment>
<reference evidence="12 13" key="1">
    <citation type="submission" date="2022-05" db="EMBL/GenBank/DDBJ databases">
        <authorList>
            <person name="Zhou X."/>
            <person name="Li K."/>
            <person name="Man Y."/>
        </authorList>
    </citation>
    <scope>NUCLEOTIDE SEQUENCE [LARGE SCALE GENOMIC DNA]</scope>
    <source>
        <strain evidence="12 13">MS405</strain>
    </source>
</reference>
<keyword evidence="6 9" id="KW-0443">Lipid metabolism</keyword>
<evidence type="ECO:0000256" key="4">
    <source>
        <dbReference type="ARBA" id="ARBA00022679"/>
    </source>
</evidence>
<dbReference type="InterPro" id="IPR013751">
    <property type="entry name" value="ACP_syn_III_N"/>
</dbReference>
<organism evidence="12 13">
    <name type="scientific">Streptomyces durmitorensis</name>
    <dbReference type="NCBI Taxonomy" id="319947"/>
    <lineage>
        <taxon>Bacteria</taxon>
        <taxon>Bacillati</taxon>
        <taxon>Actinomycetota</taxon>
        <taxon>Actinomycetes</taxon>
        <taxon>Kitasatosporales</taxon>
        <taxon>Streptomycetaceae</taxon>
        <taxon>Streptomyces</taxon>
    </lineage>
</organism>
<dbReference type="InterPro" id="IPR016039">
    <property type="entry name" value="Thiolase-like"/>
</dbReference>
<name>A0ABY4Q5K7_9ACTN</name>
<feature type="region of interest" description="ACP-binding" evidence="9">
    <location>
        <begin position="247"/>
        <end position="251"/>
    </location>
</feature>
<comment type="domain">
    <text evidence="9">The last Arg residue of the ACP-binding site is essential for the weak association between ACP/AcpP and FabH.</text>
</comment>
<keyword evidence="9" id="KW-0511">Multifunctional enzyme</keyword>
<evidence type="ECO:0000259" key="11">
    <source>
        <dbReference type="Pfam" id="PF08545"/>
    </source>
</evidence>
<keyword evidence="3 9" id="KW-0444">Lipid biosynthesis</keyword>
<proteinExistence type="inferred from homology"/>
<dbReference type="RefSeq" id="WP_249592795.1">
    <property type="nucleotide sequence ID" value="NZ_BAAAQL010000008.1"/>
</dbReference>
<keyword evidence="4 9" id="KW-0808">Transferase</keyword>
<comment type="subunit">
    <text evidence="9">Homodimer.</text>
</comment>
<dbReference type="SUPFAM" id="SSF53901">
    <property type="entry name" value="Thiolase-like"/>
    <property type="match status" value="1"/>
</dbReference>
<keyword evidence="7 9" id="KW-0275">Fatty acid biosynthesis</keyword>
<evidence type="ECO:0000259" key="10">
    <source>
        <dbReference type="Pfam" id="PF08541"/>
    </source>
</evidence>
<dbReference type="PANTHER" id="PTHR34069:SF2">
    <property type="entry name" value="BETA-KETOACYL-[ACYL-CARRIER-PROTEIN] SYNTHASE III"/>
    <property type="match status" value="1"/>
</dbReference>
<keyword evidence="8 9" id="KW-0012">Acyltransferase</keyword>
<dbReference type="PANTHER" id="PTHR34069">
    <property type="entry name" value="3-OXOACYL-[ACYL-CARRIER-PROTEIN] SYNTHASE 3"/>
    <property type="match status" value="1"/>
</dbReference>
<feature type="active site" evidence="9">
    <location>
        <position position="276"/>
    </location>
</feature>
<dbReference type="Gene3D" id="3.40.47.10">
    <property type="match status" value="1"/>
</dbReference>
<evidence type="ECO:0000256" key="6">
    <source>
        <dbReference type="ARBA" id="ARBA00023098"/>
    </source>
</evidence>
<dbReference type="InterPro" id="IPR004655">
    <property type="entry name" value="FabH"/>
</dbReference>
<dbReference type="Proteomes" id="UP000829992">
    <property type="component" value="Chromosome"/>
</dbReference>
<feature type="active site" evidence="9">
    <location>
        <position position="246"/>
    </location>
</feature>
<comment type="subcellular location">
    <subcellularLocation>
        <location evidence="9">Cytoplasm</location>
    </subcellularLocation>
</comment>
<dbReference type="CDD" id="cd00830">
    <property type="entry name" value="KAS_III"/>
    <property type="match status" value="1"/>
</dbReference>
<dbReference type="NCBIfam" id="TIGR00747">
    <property type="entry name" value="fabH"/>
    <property type="match status" value="1"/>
</dbReference>
<dbReference type="Pfam" id="PF08541">
    <property type="entry name" value="ACP_syn_III_C"/>
    <property type="match status" value="1"/>
</dbReference>
<dbReference type="HAMAP" id="MF_01815">
    <property type="entry name" value="FabH"/>
    <property type="match status" value="1"/>
</dbReference>
<dbReference type="NCBIfam" id="NF006829">
    <property type="entry name" value="PRK09352.1"/>
    <property type="match status" value="1"/>
</dbReference>
<comment type="catalytic activity">
    <reaction evidence="9">
        <text>malonyl-[ACP] + acetyl-CoA + H(+) = 3-oxobutanoyl-[ACP] + CO2 + CoA</text>
        <dbReference type="Rhea" id="RHEA:12080"/>
        <dbReference type="Rhea" id="RHEA-COMP:9623"/>
        <dbReference type="Rhea" id="RHEA-COMP:9625"/>
        <dbReference type="ChEBI" id="CHEBI:15378"/>
        <dbReference type="ChEBI" id="CHEBI:16526"/>
        <dbReference type="ChEBI" id="CHEBI:57287"/>
        <dbReference type="ChEBI" id="CHEBI:57288"/>
        <dbReference type="ChEBI" id="CHEBI:78449"/>
        <dbReference type="ChEBI" id="CHEBI:78450"/>
        <dbReference type="EC" id="2.3.1.180"/>
    </reaction>
</comment>
<evidence type="ECO:0000256" key="3">
    <source>
        <dbReference type="ARBA" id="ARBA00022516"/>
    </source>
</evidence>
<evidence type="ECO:0000256" key="8">
    <source>
        <dbReference type="ARBA" id="ARBA00023315"/>
    </source>
</evidence>
<evidence type="ECO:0000256" key="7">
    <source>
        <dbReference type="ARBA" id="ARBA00023160"/>
    </source>
</evidence>
<dbReference type="Pfam" id="PF08545">
    <property type="entry name" value="ACP_syn_III"/>
    <property type="match status" value="1"/>
</dbReference>
<evidence type="ECO:0000313" key="13">
    <source>
        <dbReference type="Proteomes" id="UP000829992"/>
    </source>
</evidence>
<protein>
    <recommendedName>
        <fullName evidence="9">Beta-ketoacyl-[acyl-carrier-protein] synthase III</fullName>
        <shortName evidence="9">Beta-ketoacyl-ACP synthase III</shortName>
        <shortName evidence="9">KAS III</shortName>
        <ecNumber evidence="9">2.3.1.180</ecNumber>
    </recommendedName>
    <alternativeName>
        <fullName evidence="9">3-oxoacyl-[acyl-carrier-protein] synthase 3</fullName>
    </alternativeName>
    <alternativeName>
        <fullName evidence="9">3-oxoacyl-[acyl-carrier-protein] synthase III</fullName>
    </alternativeName>
</protein>
<evidence type="ECO:0000256" key="9">
    <source>
        <dbReference type="HAMAP-Rule" id="MF_01815"/>
    </source>
</evidence>
<sequence>MSGSRILSISHYQPSRVLTNDELAGMVDTSDAWIRSRVGIATRHLAAADESVADMAADAAAKAVARAGVDAADIGLVTVATCTAVDRMPSIAARVAQRLGIPAAGVFDLNAACAGFSYALATAALAIQGGSSRIALVVGVDKMSDFLDWQDRSTCVIFGDGAGAAVIAATEGDEPDGIGPVVWGSRPQDGSAITLETSGPAGPPALFRQEGHTVYRWALTSLAQVARQACERADVAVSDLAAVVTHQANLRIIEAVTKQLGATEAIVARDVVDSGNTSAASIPLALSKLVERGEVPGGAPVLLLGFGAGLSYAAQVVACPPTASPQKATPRRSTP</sequence>
<feature type="domain" description="Beta-ketoacyl-[acyl-carrier-protein] synthase III C-terminal" evidence="10">
    <location>
        <begin position="230"/>
        <end position="317"/>
    </location>
</feature>